<keyword evidence="1" id="KW-0274">FAD</keyword>
<dbReference type="PANTHER" id="PTHR43762">
    <property type="entry name" value="L-GULONOLACTONE OXIDASE"/>
    <property type="match status" value="1"/>
</dbReference>
<dbReference type="InterPro" id="IPR016169">
    <property type="entry name" value="FAD-bd_PCMH_sub2"/>
</dbReference>
<dbReference type="InterPro" id="IPR010031">
    <property type="entry name" value="FAD_lactone_oxidase-like"/>
</dbReference>
<comment type="caution">
    <text evidence="3">The sequence shown here is derived from an EMBL/GenBank/DDBJ whole genome shotgun (WGS) entry which is preliminary data.</text>
</comment>
<dbReference type="RefSeq" id="WP_320225550.1">
    <property type="nucleotide sequence ID" value="NZ_JAVIJB010000006.1"/>
</dbReference>
<accession>A0ABU4Z068</accession>
<reference evidence="3 4" key="1">
    <citation type="submission" date="2023-08" db="EMBL/GenBank/DDBJ databases">
        <title>Implementing the SeqCode for naming new Mesorhizobium species isolated from Vachellia karroo root nodules.</title>
        <authorList>
            <person name="Van Lill M."/>
        </authorList>
    </citation>
    <scope>NUCLEOTIDE SEQUENCE [LARGE SCALE GENOMIC DNA]</scope>
    <source>
        <strain evidence="3 4">VK22B</strain>
    </source>
</reference>
<gene>
    <name evidence="3" type="ORF">RFN29_07895</name>
</gene>
<sequence length="443" mass="48946">MGRNSRYRSWGRPPATGTQGAVRLHWRDEQLQEGGGPFLPYGNGRSYGDSCLNSGGTLVDLRGLDRFISFDADTGVLRCETGVLLSDILGRFVPKGWFLPVTPGTQQVTVGGAIANDVHGKNHHWAGSFGHHVRRFELLRSDGSRLLCSPRENADWFGATIGGLGLTGVILWAEIALKRIDGPAIEVESLRFSRVEEFLELSSASHNAYEYTVAWIDSLAPGPGGARGLFFRGNHAAGHHAAAPSRRKPGLPFTPPVSLLPRAAVGLFNTAVYQRPRRKRAIVHYEPFFYPLDAVPNWNRLFGRKGLYQYQCVIPQDQAEAAIGEIIARVARAREGSFLSVLKVFGNRRPPGWLSFSRPGTTLAFDFPDRGRSTLALLDTLDEITDEAGGAVYPAKDARMKARIFERGYPALHRFERYRDPAFISDFWRRVTSGDTRQGAANA</sequence>
<feature type="domain" description="FAD-binding PCMH-type" evidence="2">
    <location>
        <begin position="3"/>
        <end position="180"/>
    </location>
</feature>
<dbReference type="EMBL" id="JAVIJC010000006">
    <property type="protein sequence ID" value="MDX8491499.1"/>
    <property type="molecule type" value="Genomic_DNA"/>
</dbReference>
<keyword evidence="4" id="KW-1185">Reference proteome</keyword>
<protein>
    <submittedName>
        <fullName evidence="3">FAD-binding oxidoreductase</fullName>
    </submittedName>
</protein>
<organism evidence="3 4">
    <name type="scientific">Mesorhizobium captivum</name>
    <dbReference type="NCBI Taxonomy" id="3072319"/>
    <lineage>
        <taxon>Bacteria</taxon>
        <taxon>Pseudomonadati</taxon>
        <taxon>Pseudomonadota</taxon>
        <taxon>Alphaproteobacteria</taxon>
        <taxon>Hyphomicrobiales</taxon>
        <taxon>Phyllobacteriaceae</taxon>
        <taxon>Mesorhizobium</taxon>
    </lineage>
</organism>
<evidence type="ECO:0000256" key="1">
    <source>
        <dbReference type="ARBA" id="ARBA00022827"/>
    </source>
</evidence>
<dbReference type="Gene3D" id="3.30.465.10">
    <property type="match status" value="1"/>
</dbReference>
<evidence type="ECO:0000313" key="4">
    <source>
        <dbReference type="Proteomes" id="UP001271249"/>
    </source>
</evidence>
<name>A0ABU4Z068_9HYPH</name>
<dbReference type="PANTHER" id="PTHR43762:SF1">
    <property type="entry name" value="D-ARABINONO-1,4-LACTONE OXIDASE"/>
    <property type="match status" value="1"/>
</dbReference>
<dbReference type="InterPro" id="IPR036318">
    <property type="entry name" value="FAD-bd_PCMH-like_sf"/>
</dbReference>
<dbReference type="InterPro" id="IPR006094">
    <property type="entry name" value="Oxid_FAD_bind_N"/>
</dbReference>
<dbReference type="Proteomes" id="UP001271249">
    <property type="component" value="Unassembled WGS sequence"/>
</dbReference>
<evidence type="ECO:0000259" key="2">
    <source>
        <dbReference type="PROSITE" id="PS51387"/>
    </source>
</evidence>
<dbReference type="InterPro" id="IPR016166">
    <property type="entry name" value="FAD-bd_PCMH"/>
</dbReference>
<proteinExistence type="predicted"/>
<keyword evidence="1" id="KW-0285">Flavoprotein</keyword>
<evidence type="ECO:0000313" key="3">
    <source>
        <dbReference type="EMBL" id="MDX8491499.1"/>
    </source>
</evidence>
<dbReference type="PROSITE" id="PS51387">
    <property type="entry name" value="FAD_PCMH"/>
    <property type="match status" value="1"/>
</dbReference>
<dbReference type="Pfam" id="PF01565">
    <property type="entry name" value="FAD_binding_4"/>
    <property type="match status" value="1"/>
</dbReference>
<dbReference type="SUPFAM" id="SSF56176">
    <property type="entry name" value="FAD-binding/transporter-associated domain-like"/>
    <property type="match status" value="1"/>
</dbReference>